<keyword evidence="4" id="KW-1134">Transmembrane beta strand</keyword>
<dbReference type="Gene3D" id="1.20.1600.10">
    <property type="entry name" value="Outer membrane efflux proteins (OEP)"/>
    <property type="match status" value="1"/>
</dbReference>
<dbReference type="PANTHER" id="PTHR30026">
    <property type="entry name" value="OUTER MEMBRANE PROTEIN TOLC"/>
    <property type="match status" value="1"/>
</dbReference>
<evidence type="ECO:0000256" key="6">
    <source>
        <dbReference type="ARBA" id="ARBA00023136"/>
    </source>
</evidence>
<dbReference type="SUPFAM" id="SSF56954">
    <property type="entry name" value="Outer membrane efflux proteins (OEP)"/>
    <property type="match status" value="1"/>
</dbReference>
<comment type="similarity">
    <text evidence="2">Belongs to the outer membrane factor (OMF) (TC 1.B.17) family.</text>
</comment>
<keyword evidence="6" id="KW-0472">Membrane</keyword>
<evidence type="ECO:0000256" key="5">
    <source>
        <dbReference type="ARBA" id="ARBA00022692"/>
    </source>
</evidence>
<evidence type="ECO:0000256" key="8">
    <source>
        <dbReference type="SAM" id="Coils"/>
    </source>
</evidence>
<organism evidence="10 12">
    <name type="scientific">Mucilaginibacter rubeus</name>
    <dbReference type="NCBI Taxonomy" id="2027860"/>
    <lineage>
        <taxon>Bacteria</taxon>
        <taxon>Pseudomonadati</taxon>
        <taxon>Bacteroidota</taxon>
        <taxon>Sphingobacteriia</taxon>
        <taxon>Sphingobacteriales</taxon>
        <taxon>Sphingobacteriaceae</taxon>
        <taxon>Mucilaginibacter</taxon>
    </lineage>
</organism>
<feature type="coiled-coil region" evidence="8">
    <location>
        <begin position="114"/>
        <end position="176"/>
    </location>
</feature>
<evidence type="ECO:0000256" key="4">
    <source>
        <dbReference type="ARBA" id="ARBA00022452"/>
    </source>
</evidence>
<dbReference type="GO" id="GO:0015288">
    <property type="term" value="F:porin activity"/>
    <property type="evidence" value="ECO:0007669"/>
    <property type="project" value="TreeGrafter"/>
</dbReference>
<dbReference type="RefSeq" id="WP_146750412.1">
    <property type="nucleotide sequence ID" value="NZ_CP043451.1"/>
</dbReference>
<protein>
    <submittedName>
        <fullName evidence="10">TolC family protein</fullName>
    </submittedName>
</protein>
<keyword evidence="9" id="KW-0732">Signal</keyword>
<evidence type="ECO:0000313" key="10">
    <source>
        <dbReference type="EMBL" id="QEM03070.1"/>
    </source>
</evidence>
<evidence type="ECO:0000256" key="1">
    <source>
        <dbReference type="ARBA" id="ARBA00004442"/>
    </source>
</evidence>
<dbReference type="GO" id="GO:0015562">
    <property type="term" value="F:efflux transmembrane transporter activity"/>
    <property type="evidence" value="ECO:0007669"/>
    <property type="project" value="InterPro"/>
</dbReference>
<gene>
    <name evidence="10" type="ORF">DIU31_005870</name>
    <name evidence="11" type="ORF">J3L21_21850</name>
</gene>
<dbReference type="EMBL" id="CP043451">
    <property type="protein sequence ID" value="QEM03070.1"/>
    <property type="molecule type" value="Genomic_DNA"/>
</dbReference>
<reference evidence="10 12" key="1">
    <citation type="submission" date="2019-08" db="EMBL/GenBank/DDBJ databases">
        <title>Comparative genome analysis confer to the adaptation heavy metal polluted environment.</title>
        <authorList>
            <person name="Li Y."/>
        </authorList>
    </citation>
    <scope>NUCLEOTIDE SEQUENCE [LARGE SCALE GENOMIC DNA]</scope>
    <source>
        <strain evidence="10 12">P2</strain>
    </source>
</reference>
<dbReference type="Pfam" id="PF02321">
    <property type="entry name" value="OEP"/>
    <property type="match status" value="2"/>
</dbReference>
<keyword evidence="5" id="KW-0812">Transmembrane</keyword>
<evidence type="ECO:0000256" key="7">
    <source>
        <dbReference type="ARBA" id="ARBA00023237"/>
    </source>
</evidence>
<comment type="subcellular location">
    <subcellularLocation>
        <location evidence="1">Cell outer membrane</location>
    </subcellularLocation>
</comment>
<proteinExistence type="inferred from homology"/>
<dbReference type="InterPro" id="IPR051906">
    <property type="entry name" value="TolC-like"/>
</dbReference>
<evidence type="ECO:0000313" key="13">
    <source>
        <dbReference type="Proteomes" id="UP000663940"/>
    </source>
</evidence>
<keyword evidence="13" id="KW-1185">Reference proteome</keyword>
<dbReference type="GO" id="GO:0009279">
    <property type="term" value="C:cell outer membrane"/>
    <property type="evidence" value="ECO:0007669"/>
    <property type="project" value="UniProtKB-SubCell"/>
</dbReference>
<dbReference type="InterPro" id="IPR003423">
    <property type="entry name" value="OMP_efflux"/>
</dbReference>
<dbReference type="PANTHER" id="PTHR30026:SF20">
    <property type="entry name" value="OUTER MEMBRANE PROTEIN TOLC"/>
    <property type="match status" value="1"/>
</dbReference>
<dbReference type="Proteomes" id="UP000250557">
    <property type="component" value="Chromosome"/>
</dbReference>
<keyword evidence="7" id="KW-0998">Cell outer membrane</keyword>
<dbReference type="EMBL" id="CP071880">
    <property type="protein sequence ID" value="QTE48181.1"/>
    <property type="molecule type" value="Genomic_DNA"/>
</dbReference>
<keyword evidence="3" id="KW-0813">Transport</keyword>
<feature type="signal peptide" evidence="9">
    <location>
        <begin position="1"/>
        <end position="23"/>
    </location>
</feature>
<evidence type="ECO:0000313" key="11">
    <source>
        <dbReference type="EMBL" id="QTE48181.1"/>
    </source>
</evidence>
<evidence type="ECO:0000256" key="3">
    <source>
        <dbReference type="ARBA" id="ARBA00022448"/>
    </source>
</evidence>
<dbReference type="Proteomes" id="UP000663940">
    <property type="component" value="Chromosome"/>
</dbReference>
<evidence type="ECO:0000256" key="9">
    <source>
        <dbReference type="SAM" id="SignalP"/>
    </source>
</evidence>
<sequence>MKKTPTFIFFLSAMFLHVALCKAQVNLTLRQTIDSALRRNLQLKRSQVNQKIASAVVLQSRYNLLPTLTANPQLSFNWGRTLDVSTYNYVNQRVFLTNGTLGSQVTLFQGGVLRNQILQNKILLEAENSALKRNEYELTIAAMTAFFQILASEELLNAAREQVRLAKLNVEKMQRNFDLGNKTSTDIAQIRAQQANTESDQASIENQLEVSILNLRQLINIDEDTLILKKPDVNKIKDLWMHMDTSELIDKSIKLNPSIQEANYQKRAAYVGVQVAKSSYYPTLILYGQVGTNYSNARTLTSGYRIVGFDTIGITATSNEPVLSPSLIPVTKKYRLTNQLKDNFYQAAGLTLQIPIVNHFTARINVKKAQLAYYDAVLANEIVVSNFKKVFKQALADLKSARKKLAAAVANVTESKQVLFASDKRYQIGLLNALDYETAVSNFNRAQFQEIQARYDLIFKQKLIEFYIGEQLDF</sequence>
<evidence type="ECO:0000313" key="12">
    <source>
        <dbReference type="Proteomes" id="UP000250557"/>
    </source>
</evidence>
<evidence type="ECO:0000256" key="2">
    <source>
        <dbReference type="ARBA" id="ARBA00007613"/>
    </source>
</evidence>
<accession>A0AAE6JCI8</accession>
<keyword evidence="8" id="KW-0175">Coiled coil</keyword>
<name>A0AAE6JCI8_9SPHI</name>
<feature type="chain" id="PRO_5041937410" evidence="9">
    <location>
        <begin position="24"/>
        <end position="474"/>
    </location>
</feature>
<reference evidence="11 13" key="2">
    <citation type="submission" date="2021-03" db="EMBL/GenBank/DDBJ databases">
        <title>Mucilaginibacter strains isolated from gold and copper mining confer multi heavy-metal resistance.</title>
        <authorList>
            <person name="Li Y."/>
        </authorList>
    </citation>
    <scope>NUCLEOTIDE SEQUENCE [LARGE SCALE GENOMIC DNA]</scope>
    <source>
        <strain evidence="11 13">P2-4</strain>
    </source>
</reference>
<dbReference type="AlphaFoldDB" id="A0AAE6JCI8"/>
<dbReference type="GO" id="GO:1990281">
    <property type="term" value="C:efflux pump complex"/>
    <property type="evidence" value="ECO:0007669"/>
    <property type="project" value="TreeGrafter"/>
</dbReference>